<dbReference type="InterPro" id="IPR012435">
    <property type="entry name" value="TMEM144"/>
</dbReference>
<dbReference type="InterPro" id="IPR010651">
    <property type="entry name" value="Sugar_transport"/>
</dbReference>
<evidence type="ECO:0000313" key="8">
    <source>
        <dbReference type="Proteomes" id="UP001497512"/>
    </source>
</evidence>
<keyword evidence="8" id="KW-1185">Reference proteome</keyword>
<evidence type="ECO:0000256" key="6">
    <source>
        <dbReference type="SAM" id="Phobius"/>
    </source>
</evidence>
<keyword evidence="5 6" id="KW-0472">Membrane</keyword>
<keyword evidence="3 6" id="KW-0812">Transmembrane</keyword>
<feature type="transmembrane region" description="Helical" evidence="6">
    <location>
        <begin position="107"/>
        <end position="128"/>
    </location>
</feature>
<organism evidence="7 8">
    <name type="scientific">Sphagnum troendelagicum</name>
    <dbReference type="NCBI Taxonomy" id="128251"/>
    <lineage>
        <taxon>Eukaryota</taxon>
        <taxon>Viridiplantae</taxon>
        <taxon>Streptophyta</taxon>
        <taxon>Embryophyta</taxon>
        <taxon>Bryophyta</taxon>
        <taxon>Sphagnophytina</taxon>
        <taxon>Sphagnopsida</taxon>
        <taxon>Sphagnales</taxon>
        <taxon>Sphagnaceae</taxon>
        <taxon>Sphagnum</taxon>
    </lineage>
</organism>
<evidence type="ECO:0000256" key="1">
    <source>
        <dbReference type="ARBA" id="ARBA00004141"/>
    </source>
</evidence>
<evidence type="ECO:0000256" key="3">
    <source>
        <dbReference type="ARBA" id="ARBA00022692"/>
    </source>
</evidence>
<comment type="similarity">
    <text evidence="2">Belongs to the TMEM144 family.</text>
</comment>
<dbReference type="PANTHER" id="PTHR16119">
    <property type="entry name" value="TRANSMEMBRANE PROTEIN 144"/>
    <property type="match status" value="1"/>
</dbReference>
<evidence type="ECO:0000256" key="4">
    <source>
        <dbReference type="ARBA" id="ARBA00022989"/>
    </source>
</evidence>
<feature type="transmembrane region" description="Helical" evidence="6">
    <location>
        <begin position="251"/>
        <end position="274"/>
    </location>
</feature>
<protein>
    <submittedName>
        <fullName evidence="7">Uncharacterized protein</fullName>
    </submittedName>
</protein>
<keyword evidence="4 6" id="KW-1133">Transmembrane helix</keyword>
<feature type="transmembrane region" description="Helical" evidence="6">
    <location>
        <begin position="57"/>
        <end position="75"/>
    </location>
</feature>
<sequence>MAMEEELVKMMELIGVSGRPVMMAMGVLLALLSAVANGSFTVIFKTRYVRRAQVSPLIFSFWASLGVVISSLLVLFNCKFVFNAQAVLSGFFFVLSFISSFKAVRILGISVAFGIWAGTSVLVSHLAWKLVEARGGVTEVLFAAVAFLVTLAGIVGVAWSGHMERVAFHRDDQMETLLESQPSFAGWLLLKRPSTAAERLKLEAKYNFMPGAGADPSTSFSAGVFSAVFAGAVCALAKMPETQVPASEQGLTYLPSFAIAVMINTSIMTALPYLTTPLEWPDFATYSAAGLGILSGILWNIGNMLSIVAVSFIGRDIAYSIFPCAIIIAGLWGMILFDEINYNAMYSYWASVVVLLIGVVCLSLGY</sequence>
<feature type="transmembrane region" description="Helical" evidence="6">
    <location>
        <begin position="286"/>
        <end position="310"/>
    </location>
</feature>
<evidence type="ECO:0000256" key="5">
    <source>
        <dbReference type="ARBA" id="ARBA00023136"/>
    </source>
</evidence>
<comment type="subcellular location">
    <subcellularLocation>
        <location evidence="1">Membrane</location>
        <topology evidence="1">Multi-pass membrane protein</topology>
    </subcellularLocation>
</comment>
<evidence type="ECO:0000313" key="7">
    <source>
        <dbReference type="EMBL" id="CAK9225821.1"/>
    </source>
</evidence>
<dbReference type="EMBL" id="OZ019897">
    <property type="protein sequence ID" value="CAK9225821.1"/>
    <property type="molecule type" value="Genomic_DNA"/>
</dbReference>
<gene>
    <name evidence="7" type="ORF">CSSPTR1EN2_LOCUS17930</name>
</gene>
<feature type="transmembrane region" description="Helical" evidence="6">
    <location>
        <begin position="317"/>
        <end position="335"/>
    </location>
</feature>
<dbReference type="Pfam" id="PF07857">
    <property type="entry name" value="TMEM144"/>
    <property type="match status" value="1"/>
</dbReference>
<feature type="transmembrane region" description="Helical" evidence="6">
    <location>
        <begin position="140"/>
        <end position="159"/>
    </location>
</feature>
<feature type="transmembrane region" description="Helical" evidence="6">
    <location>
        <begin position="82"/>
        <end position="101"/>
    </location>
</feature>
<feature type="transmembrane region" description="Helical" evidence="6">
    <location>
        <begin position="347"/>
        <end position="365"/>
    </location>
</feature>
<name>A0ABP0UN56_9BRYO</name>
<dbReference type="PANTHER" id="PTHR16119:SF22">
    <property type="entry name" value="EAMA DOMAIN-CONTAINING PROTEIN"/>
    <property type="match status" value="1"/>
</dbReference>
<proteinExistence type="inferred from homology"/>
<reference evidence="7" key="1">
    <citation type="submission" date="2024-02" db="EMBL/GenBank/DDBJ databases">
        <authorList>
            <consortium name="ELIXIR-Norway"/>
            <consortium name="Elixir Norway"/>
        </authorList>
    </citation>
    <scope>NUCLEOTIDE SEQUENCE</scope>
</reference>
<accession>A0ABP0UN56</accession>
<dbReference type="Proteomes" id="UP001497512">
    <property type="component" value="Chromosome 5"/>
</dbReference>
<evidence type="ECO:0000256" key="2">
    <source>
        <dbReference type="ARBA" id="ARBA00005731"/>
    </source>
</evidence>